<keyword evidence="2" id="KW-1185">Reference proteome</keyword>
<protein>
    <submittedName>
        <fullName evidence="1">Uncharacterized protein</fullName>
    </submittedName>
</protein>
<dbReference type="Proteomes" id="UP000805193">
    <property type="component" value="Unassembled WGS sequence"/>
</dbReference>
<accession>A0AC60PFT1</accession>
<dbReference type="EMBL" id="JABSTQ010010690">
    <property type="protein sequence ID" value="KAG0418904.1"/>
    <property type="molecule type" value="Genomic_DNA"/>
</dbReference>
<evidence type="ECO:0000313" key="1">
    <source>
        <dbReference type="EMBL" id="KAG0418904.1"/>
    </source>
</evidence>
<proteinExistence type="predicted"/>
<gene>
    <name evidence="1" type="ORF">HPB47_004507</name>
</gene>
<reference evidence="1 2" key="1">
    <citation type="journal article" date="2020" name="Cell">
        <title>Large-Scale Comparative Analyses of Tick Genomes Elucidate Their Genetic Diversity and Vector Capacities.</title>
        <authorList>
            <consortium name="Tick Genome and Microbiome Consortium (TIGMIC)"/>
            <person name="Jia N."/>
            <person name="Wang J."/>
            <person name="Shi W."/>
            <person name="Du L."/>
            <person name="Sun Y."/>
            <person name="Zhan W."/>
            <person name="Jiang J.F."/>
            <person name="Wang Q."/>
            <person name="Zhang B."/>
            <person name="Ji P."/>
            <person name="Bell-Sakyi L."/>
            <person name="Cui X.M."/>
            <person name="Yuan T.T."/>
            <person name="Jiang B.G."/>
            <person name="Yang W.F."/>
            <person name="Lam T.T."/>
            <person name="Chang Q.C."/>
            <person name="Ding S.J."/>
            <person name="Wang X.J."/>
            <person name="Zhu J.G."/>
            <person name="Ruan X.D."/>
            <person name="Zhao L."/>
            <person name="Wei J.T."/>
            <person name="Ye R.Z."/>
            <person name="Que T.C."/>
            <person name="Du C.H."/>
            <person name="Zhou Y.H."/>
            <person name="Cheng J.X."/>
            <person name="Dai P.F."/>
            <person name="Guo W.B."/>
            <person name="Han X.H."/>
            <person name="Huang E.J."/>
            <person name="Li L.F."/>
            <person name="Wei W."/>
            <person name="Gao Y.C."/>
            <person name="Liu J.Z."/>
            <person name="Shao H.Z."/>
            <person name="Wang X."/>
            <person name="Wang C.C."/>
            <person name="Yang T.C."/>
            <person name="Huo Q.B."/>
            <person name="Li W."/>
            <person name="Chen H.Y."/>
            <person name="Chen S.E."/>
            <person name="Zhou L.G."/>
            <person name="Ni X.B."/>
            <person name="Tian J.H."/>
            <person name="Sheng Y."/>
            <person name="Liu T."/>
            <person name="Pan Y.S."/>
            <person name="Xia L.Y."/>
            <person name="Li J."/>
            <person name="Zhao F."/>
            <person name="Cao W.C."/>
        </authorList>
    </citation>
    <scope>NUCLEOTIDE SEQUENCE [LARGE SCALE GENOMIC DNA]</scope>
    <source>
        <strain evidence="1">Iper-2018</strain>
    </source>
</reference>
<evidence type="ECO:0000313" key="2">
    <source>
        <dbReference type="Proteomes" id="UP000805193"/>
    </source>
</evidence>
<comment type="caution">
    <text evidence="1">The sequence shown here is derived from an EMBL/GenBank/DDBJ whole genome shotgun (WGS) entry which is preliminary data.</text>
</comment>
<organism evidence="1 2">
    <name type="scientific">Ixodes persulcatus</name>
    <name type="common">Taiga tick</name>
    <dbReference type="NCBI Taxonomy" id="34615"/>
    <lineage>
        <taxon>Eukaryota</taxon>
        <taxon>Metazoa</taxon>
        <taxon>Ecdysozoa</taxon>
        <taxon>Arthropoda</taxon>
        <taxon>Chelicerata</taxon>
        <taxon>Arachnida</taxon>
        <taxon>Acari</taxon>
        <taxon>Parasitiformes</taxon>
        <taxon>Ixodida</taxon>
        <taxon>Ixodoidea</taxon>
        <taxon>Ixodidae</taxon>
        <taxon>Ixodinae</taxon>
        <taxon>Ixodes</taxon>
    </lineage>
</organism>
<feature type="non-terminal residue" evidence="1">
    <location>
        <position position="1"/>
    </location>
</feature>
<name>A0AC60PFT1_IXOPE</name>
<sequence length="355" mass="38063">WGAVVTPLPRRCEGHTGSECRGPLRAKRPESRGCSLLGEPHRSLVLFLRLGGRPGRRAPPQSSRAGDCGQSTWRLDRTSLLTEGGDGARLEGSETSECSEPAALAPSSAAKLPRRLLDGACPFAVAAEEQTQFAVNRERRTDCGSRERPIPFSARRECAHSENPVVAVALDPDAAGGDRTLELESATAGSERRTPINSKPNSATPPEARVVTSGPVTSFPGGRKEYSLYSPDQQSTKAVELRPGLWAAHSESRSSSPPPLCQQARSATDDEKEMEALANCPEAANTAKVHKFRVHRRPASAKSRQGDVGKTATGSLETPLGSLLRTLALTETGNIEAHLESQTPLDTNPEDERRE</sequence>